<dbReference type="AlphaFoldDB" id="A0AAD7T5Q6"/>
<gene>
    <name evidence="2" type="ORF">AAFF_G00023430</name>
</gene>
<dbReference type="EMBL" id="JAINUG010000011">
    <property type="protein sequence ID" value="KAJ8414820.1"/>
    <property type="molecule type" value="Genomic_DNA"/>
</dbReference>
<evidence type="ECO:0000313" key="2">
    <source>
        <dbReference type="EMBL" id="KAJ8414820.1"/>
    </source>
</evidence>
<name>A0AAD7T5Q6_9TELE</name>
<organism evidence="2 3">
    <name type="scientific">Aldrovandia affinis</name>
    <dbReference type="NCBI Taxonomy" id="143900"/>
    <lineage>
        <taxon>Eukaryota</taxon>
        <taxon>Metazoa</taxon>
        <taxon>Chordata</taxon>
        <taxon>Craniata</taxon>
        <taxon>Vertebrata</taxon>
        <taxon>Euteleostomi</taxon>
        <taxon>Actinopterygii</taxon>
        <taxon>Neopterygii</taxon>
        <taxon>Teleostei</taxon>
        <taxon>Notacanthiformes</taxon>
        <taxon>Halosauridae</taxon>
        <taxon>Aldrovandia</taxon>
    </lineage>
</organism>
<protein>
    <submittedName>
        <fullName evidence="2">Uncharacterized protein</fullName>
    </submittedName>
</protein>
<evidence type="ECO:0000313" key="3">
    <source>
        <dbReference type="Proteomes" id="UP001221898"/>
    </source>
</evidence>
<accession>A0AAD7T5Q6</accession>
<feature type="region of interest" description="Disordered" evidence="1">
    <location>
        <begin position="68"/>
        <end position="101"/>
    </location>
</feature>
<dbReference type="Proteomes" id="UP001221898">
    <property type="component" value="Unassembled WGS sequence"/>
</dbReference>
<sequence>MGLKASGSWDILKEDGELPFSSSFPSPATLGVNAHANLPEREEKYNRKQALLTSCLPGKKPDQVNRIQFNGHFTSSPRPSHTEDPSFQRDSPLAGETEEVREDGGRAVWAAAWALIFSFLPLSSASVHADGVCR</sequence>
<feature type="compositionally biased region" description="Polar residues" evidence="1">
    <location>
        <begin position="68"/>
        <end position="79"/>
    </location>
</feature>
<comment type="caution">
    <text evidence="2">The sequence shown here is derived from an EMBL/GenBank/DDBJ whole genome shotgun (WGS) entry which is preliminary data.</text>
</comment>
<proteinExistence type="predicted"/>
<keyword evidence="3" id="KW-1185">Reference proteome</keyword>
<evidence type="ECO:0000256" key="1">
    <source>
        <dbReference type="SAM" id="MobiDB-lite"/>
    </source>
</evidence>
<reference evidence="2" key="1">
    <citation type="journal article" date="2023" name="Science">
        <title>Genome structures resolve the early diversification of teleost fishes.</title>
        <authorList>
            <person name="Parey E."/>
            <person name="Louis A."/>
            <person name="Montfort J."/>
            <person name="Bouchez O."/>
            <person name="Roques C."/>
            <person name="Iampietro C."/>
            <person name="Lluch J."/>
            <person name="Castinel A."/>
            <person name="Donnadieu C."/>
            <person name="Desvignes T."/>
            <person name="Floi Bucao C."/>
            <person name="Jouanno E."/>
            <person name="Wen M."/>
            <person name="Mejri S."/>
            <person name="Dirks R."/>
            <person name="Jansen H."/>
            <person name="Henkel C."/>
            <person name="Chen W.J."/>
            <person name="Zahm M."/>
            <person name="Cabau C."/>
            <person name="Klopp C."/>
            <person name="Thompson A.W."/>
            <person name="Robinson-Rechavi M."/>
            <person name="Braasch I."/>
            <person name="Lecointre G."/>
            <person name="Bobe J."/>
            <person name="Postlethwait J.H."/>
            <person name="Berthelot C."/>
            <person name="Roest Crollius H."/>
            <person name="Guiguen Y."/>
        </authorList>
    </citation>
    <scope>NUCLEOTIDE SEQUENCE</scope>
    <source>
        <strain evidence="2">NC1722</strain>
    </source>
</reference>